<proteinExistence type="predicted"/>
<accession>A0ABS8WWI9</accession>
<comment type="caution">
    <text evidence="2">The sequence shown here is derived from an EMBL/GenBank/DDBJ whole genome shotgun (WGS) entry which is preliminary data.</text>
</comment>
<protein>
    <submittedName>
        <fullName evidence="2">Uncharacterized protein</fullName>
    </submittedName>
</protein>
<name>A0ABS8WWI9_DATST</name>
<feature type="compositionally biased region" description="Low complexity" evidence="1">
    <location>
        <begin position="110"/>
        <end position="121"/>
    </location>
</feature>
<sequence>KMQSYLALTFEVASEILNLNNGEGIALMSDMQKLQPMPGPKFWKIVPEEAMEPPPFVKLVGRPTVKRKIDKDEALKAKRGKESRLMKKMKSQALPDFPNDATVEDLHLTAPQPSQDSAPSDPDFEVEEDIP</sequence>
<feature type="region of interest" description="Disordered" evidence="1">
    <location>
        <begin position="72"/>
        <end position="131"/>
    </location>
</feature>
<feature type="compositionally biased region" description="Basic and acidic residues" evidence="1">
    <location>
        <begin position="72"/>
        <end position="85"/>
    </location>
</feature>
<evidence type="ECO:0000313" key="2">
    <source>
        <dbReference type="EMBL" id="MCE3215994.1"/>
    </source>
</evidence>
<evidence type="ECO:0000256" key="1">
    <source>
        <dbReference type="SAM" id="MobiDB-lite"/>
    </source>
</evidence>
<dbReference type="Proteomes" id="UP000823775">
    <property type="component" value="Unassembled WGS sequence"/>
</dbReference>
<feature type="non-terminal residue" evidence="2">
    <location>
        <position position="1"/>
    </location>
</feature>
<feature type="compositionally biased region" description="Acidic residues" evidence="1">
    <location>
        <begin position="122"/>
        <end position="131"/>
    </location>
</feature>
<reference evidence="2 3" key="1">
    <citation type="journal article" date="2021" name="BMC Genomics">
        <title>Datura genome reveals duplications of psychoactive alkaloid biosynthetic genes and high mutation rate following tissue culture.</title>
        <authorList>
            <person name="Rajewski A."/>
            <person name="Carter-House D."/>
            <person name="Stajich J."/>
            <person name="Litt A."/>
        </authorList>
    </citation>
    <scope>NUCLEOTIDE SEQUENCE [LARGE SCALE GENOMIC DNA]</scope>
    <source>
        <strain evidence="2">AR-01</strain>
    </source>
</reference>
<keyword evidence="3" id="KW-1185">Reference proteome</keyword>
<gene>
    <name evidence="2" type="ORF">HAX54_004313</name>
</gene>
<evidence type="ECO:0000313" key="3">
    <source>
        <dbReference type="Proteomes" id="UP000823775"/>
    </source>
</evidence>
<organism evidence="2 3">
    <name type="scientific">Datura stramonium</name>
    <name type="common">Jimsonweed</name>
    <name type="synonym">Common thornapple</name>
    <dbReference type="NCBI Taxonomy" id="4076"/>
    <lineage>
        <taxon>Eukaryota</taxon>
        <taxon>Viridiplantae</taxon>
        <taxon>Streptophyta</taxon>
        <taxon>Embryophyta</taxon>
        <taxon>Tracheophyta</taxon>
        <taxon>Spermatophyta</taxon>
        <taxon>Magnoliopsida</taxon>
        <taxon>eudicotyledons</taxon>
        <taxon>Gunneridae</taxon>
        <taxon>Pentapetalae</taxon>
        <taxon>asterids</taxon>
        <taxon>lamiids</taxon>
        <taxon>Solanales</taxon>
        <taxon>Solanaceae</taxon>
        <taxon>Solanoideae</taxon>
        <taxon>Datureae</taxon>
        <taxon>Datura</taxon>
    </lineage>
</organism>
<dbReference type="EMBL" id="JACEIK010011991">
    <property type="protein sequence ID" value="MCE3215994.1"/>
    <property type="molecule type" value="Genomic_DNA"/>
</dbReference>